<proteinExistence type="inferred from homology"/>
<evidence type="ECO:0000313" key="2">
    <source>
        <dbReference type="EMBL" id="KAK9920301.1"/>
    </source>
</evidence>
<accession>A0AAW1W8M6</accession>
<keyword evidence="3" id="KW-1185">Reference proteome</keyword>
<dbReference type="InterPro" id="IPR025659">
    <property type="entry name" value="Tubby-like_C"/>
</dbReference>
<dbReference type="SUPFAM" id="SSF54518">
    <property type="entry name" value="Tubby C-terminal domain-like"/>
    <property type="match status" value="1"/>
</dbReference>
<name>A0AAW1W8M6_RUBAR</name>
<sequence length="214" mass="23832">MSYSVPMPSAGPSAPPLSNPITVVSSQFLASYPVDLFITEKLMTIKEGAFSVSDAEGKDMFTVKGSVFSLHDTRQLLDSAGTPLLTFRQKIITAHRRWRVYRGDSSDSKDLLFSAKKSGIVQLIKTELDVFLATNTKEDQHDFKVKGSFRERSCTIYNKDNTIIAQMHKDHGIKNLVLGKDVFSVTVYPQVDFAFIVAVVVVLHEINQDRSGKD</sequence>
<organism evidence="2 3">
    <name type="scientific">Rubus argutus</name>
    <name type="common">Southern blackberry</name>
    <dbReference type="NCBI Taxonomy" id="59490"/>
    <lineage>
        <taxon>Eukaryota</taxon>
        <taxon>Viridiplantae</taxon>
        <taxon>Streptophyta</taxon>
        <taxon>Embryophyta</taxon>
        <taxon>Tracheophyta</taxon>
        <taxon>Spermatophyta</taxon>
        <taxon>Magnoliopsida</taxon>
        <taxon>eudicotyledons</taxon>
        <taxon>Gunneridae</taxon>
        <taxon>Pentapetalae</taxon>
        <taxon>rosids</taxon>
        <taxon>fabids</taxon>
        <taxon>Rosales</taxon>
        <taxon>Rosaceae</taxon>
        <taxon>Rosoideae</taxon>
        <taxon>Rosoideae incertae sedis</taxon>
        <taxon>Rubus</taxon>
    </lineage>
</organism>
<dbReference type="Gene3D" id="2.40.160.200">
    <property type="entry name" value="LURP1-related"/>
    <property type="match status" value="1"/>
</dbReference>
<reference evidence="2 3" key="1">
    <citation type="journal article" date="2023" name="G3 (Bethesda)">
        <title>A chromosome-length genome assembly and annotation of blackberry (Rubus argutus, cv. 'Hillquist').</title>
        <authorList>
            <person name="Bruna T."/>
            <person name="Aryal R."/>
            <person name="Dudchenko O."/>
            <person name="Sargent D.J."/>
            <person name="Mead D."/>
            <person name="Buti M."/>
            <person name="Cavallini A."/>
            <person name="Hytonen T."/>
            <person name="Andres J."/>
            <person name="Pham M."/>
            <person name="Weisz D."/>
            <person name="Mascagni F."/>
            <person name="Usai G."/>
            <person name="Natali L."/>
            <person name="Bassil N."/>
            <person name="Fernandez G.E."/>
            <person name="Lomsadze A."/>
            <person name="Armour M."/>
            <person name="Olukolu B."/>
            <person name="Poorten T."/>
            <person name="Britton C."/>
            <person name="Davik J."/>
            <person name="Ashrafi H."/>
            <person name="Aiden E.L."/>
            <person name="Borodovsky M."/>
            <person name="Worthington M."/>
        </authorList>
    </citation>
    <scope>NUCLEOTIDE SEQUENCE [LARGE SCALE GENOMIC DNA]</scope>
    <source>
        <strain evidence="2">PI 553951</strain>
    </source>
</reference>
<dbReference type="PANTHER" id="PTHR31087">
    <property type="match status" value="1"/>
</dbReference>
<dbReference type="AlphaFoldDB" id="A0AAW1W8M6"/>
<gene>
    <name evidence="2" type="ORF">M0R45_028859</name>
</gene>
<dbReference type="PANTHER" id="PTHR31087:SF58">
    <property type="entry name" value="OS07G0230700 PROTEIN"/>
    <property type="match status" value="1"/>
</dbReference>
<evidence type="ECO:0000313" key="3">
    <source>
        <dbReference type="Proteomes" id="UP001457282"/>
    </source>
</evidence>
<dbReference type="InterPro" id="IPR007612">
    <property type="entry name" value="LOR"/>
</dbReference>
<dbReference type="EMBL" id="JBEDUW010000006">
    <property type="protein sequence ID" value="KAK9920301.1"/>
    <property type="molecule type" value="Genomic_DNA"/>
</dbReference>
<comment type="caution">
    <text evidence="2">The sequence shown here is derived from an EMBL/GenBank/DDBJ whole genome shotgun (WGS) entry which is preliminary data.</text>
</comment>
<dbReference type="Proteomes" id="UP001457282">
    <property type="component" value="Unassembled WGS sequence"/>
</dbReference>
<protein>
    <submittedName>
        <fullName evidence="2">Uncharacterized protein</fullName>
    </submittedName>
</protein>
<evidence type="ECO:0000256" key="1">
    <source>
        <dbReference type="ARBA" id="ARBA00005437"/>
    </source>
</evidence>
<dbReference type="InterPro" id="IPR038595">
    <property type="entry name" value="LOR_sf"/>
</dbReference>
<comment type="similarity">
    <text evidence="1">Belongs to the LOR family.</text>
</comment>
<dbReference type="Pfam" id="PF04525">
    <property type="entry name" value="LOR"/>
    <property type="match status" value="1"/>
</dbReference>